<feature type="region of interest" description="Disordered" evidence="1">
    <location>
        <begin position="26"/>
        <end position="194"/>
    </location>
</feature>
<gene>
    <name evidence="3" type="ORF">FALBO_6601</name>
</gene>
<dbReference type="SUPFAM" id="SSF46689">
    <property type="entry name" value="Homeodomain-like"/>
    <property type="match status" value="1"/>
</dbReference>
<evidence type="ECO:0000313" key="4">
    <source>
        <dbReference type="Proteomes" id="UP000554235"/>
    </source>
</evidence>
<feature type="compositionally biased region" description="Low complexity" evidence="1">
    <location>
        <begin position="143"/>
        <end position="156"/>
    </location>
</feature>
<comment type="caution">
    <text evidence="3">The sequence shown here is derived from an EMBL/GenBank/DDBJ whole genome shotgun (WGS) entry which is preliminary data.</text>
</comment>
<feature type="region of interest" description="Disordered" evidence="1">
    <location>
        <begin position="235"/>
        <end position="357"/>
    </location>
</feature>
<feature type="compositionally biased region" description="Basic and acidic residues" evidence="1">
    <location>
        <begin position="256"/>
        <end position="276"/>
    </location>
</feature>
<dbReference type="InterPro" id="IPR001005">
    <property type="entry name" value="SANT/Myb"/>
</dbReference>
<feature type="compositionally biased region" description="Polar residues" evidence="1">
    <location>
        <begin position="98"/>
        <end position="129"/>
    </location>
</feature>
<dbReference type="EMBL" id="JAADYS010000860">
    <property type="protein sequence ID" value="KAF4466537.1"/>
    <property type="molecule type" value="Genomic_DNA"/>
</dbReference>
<feature type="domain" description="Myb-like" evidence="2">
    <location>
        <begin position="192"/>
        <end position="234"/>
    </location>
</feature>
<feature type="compositionally biased region" description="Low complexity" evidence="1">
    <location>
        <begin position="51"/>
        <end position="72"/>
    </location>
</feature>
<dbReference type="OrthoDB" id="5154006at2759"/>
<dbReference type="PROSITE" id="PS50090">
    <property type="entry name" value="MYB_LIKE"/>
    <property type="match status" value="1"/>
</dbReference>
<dbReference type="Proteomes" id="UP000554235">
    <property type="component" value="Unassembled WGS sequence"/>
</dbReference>
<keyword evidence="4" id="KW-1185">Reference proteome</keyword>
<evidence type="ECO:0000313" key="3">
    <source>
        <dbReference type="EMBL" id="KAF4466537.1"/>
    </source>
</evidence>
<organism evidence="3 4">
    <name type="scientific">Fusarium albosuccineum</name>
    <dbReference type="NCBI Taxonomy" id="1237068"/>
    <lineage>
        <taxon>Eukaryota</taxon>
        <taxon>Fungi</taxon>
        <taxon>Dikarya</taxon>
        <taxon>Ascomycota</taxon>
        <taxon>Pezizomycotina</taxon>
        <taxon>Sordariomycetes</taxon>
        <taxon>Hypocreomycetidae</taxon>
        <taxon>Hypocreales</taxon>
        <taxon>Nectriaceae</taxon>
        <taxon>Fusarium</taxon>
        <taxon>Fusarium decemcellulare species complex</taxon>
    </lineage>
</organism>
<sequence length="466" mass="50970">MPDTPLSPKSFHLSITNALMEPDAIVPGRAELEADVPQQPIELDATSNEISSSSAGDDTSGDSSNLSSESESVNINKCVKDKCTKGRCSKKGRRAKVVTSSEGETSENVTNTESSAGTKSEVTDETQNTSSKGKKNKKKVKGSKSSTEASSHATTTDNDSSVNTGEVSTEAESSKAGTSEVKVVRTNDDSGWSISEDCLLRGMKEGDQPATWAEIAAALNRSKNEVKARWKVIKDQATSMGGETAEGTEVDTSLETDGKAGDKEEKSETGVKEAKSKAKGKQKVKKQTKEQKTKSIRNDKVAAENKEAKTKAKVKTQAVEPNAPISSGEEASSEASEAKSSESSLQPGYGNPEKQREMRYLQDHIYKELYPPEIHPEPDAYFGKRDCDLLATIDSKYKRSRWLEMQANFFNVTGRMVPLEAIRAKCERAEEEKAERDAYRAMSRRLKKVEKWIQNVSQEEQEDPET</sequence>
<dbReference type="InterPro" id="IPR009057">
    <property type="entry name" value="Homeodomain-like_sf"/>
</dbReference>
<protein>
    <recommendedName>
        <fullName evidence="2">Myb-like domain-containing protein</fullName>
    </recommendedName>
</protein>
<feature type="compositionally biased region" description="Basic residues" evidence="1">
    <location>
        <begin position="85"/>
        <end position="96"/>
    </location>
</feature>
<feature type="compositionally biased region" description="Low complexity" evidence="1">
    <location>
        <begin position="315"/>
        <end position="335"/>
    </location>
</feature>
<feature type="compositionally biased region" description="Polar residues" evidence="1">
    <location>
        <begin position="157"/>
        <end position="177"/>
    </location>
</feature>
<proteinExistence type="predicted"/>
<feature type="compositionally biased region" description="Basic and acidic residues" evidence="1">
    <location>
        <begin position="287"/>
        <end position="310"/>
    </location>
</feature>
<evidence type="ECO:0000259" key="2">
    <source>
        <dbReference type="PROSITE" id="PS50090"/>
    </source>
</evidence>
<evidence type="ECO:0000256" key="1">
    <source>
        <dbReference type="SAM" id="MobiDB-lite"/>
    </source>
</evidence>
<name>A0A8H4LBT9_9HYPO</name>
<dbReference type="Gene3D" id="1.10.10.60">
    <property type="entry name" value="Homeodomain-like"/>
    <property type="match status" value="1"/>
</dbReference>
<feature type="compositionally biased region" description="Basic residues" evidence="1">
    <location>
        <begin position="132"/>
        <end position="142"/>
    </location>
</feature>
<accession>A0A8H4LBT9</accession>
<reference evidence="3 4" key="1">
    <citation type="submission" date="2020-01" db="EMBL/GenBank/DDBJ databases">
        <title>Identification and distribution of gene clusters putatively required for synthesis of sphingolipid metabolism inhibitors in phylogenetically diverse species of the filamentous fungus Fusarium.</title>
        <authorList>
            <person name="Kim H.-S."/>
            <person name="Busman M."/>
            <person name="Brown D.W."/>
            <person name="Divon H."/>
            <person name="Uhlig S."/>
            <person name="Proctor R.H."/>
        </authorList>
    </citation>
    <scope>NUCLEOTIDE SEQUENCE [LARGE SCALE GENOMIC DNA]</scope>
    <source>
        <strain evidence="3 4">NRRL 20459</strain>
    </source>
</reference>
<dbReference type="AlphaFoldDB" id="A0A8H4LBT9"/>
<feature type="compositionally biased region" description="Basic residues" evidence="1">
    <location>
        <begin position="277"/>
        <end position="286"/>
    </location>
</feature>